<evidence type="ECO:0000313" key="1">
    <source>
        <dbReference type="EMBL" id="SSX30639.1"/>
    </source>
</evidence>
<organism evidence="1">
    <name type="scientific">Culicoides sonorensis</name>
    <name type="common">Biting midge</name>
    <dbReference type="NCBI Taxonomy" id="179676"/>
    <lineage>
        <taxon>Eukaryota</taxon>
        <taxon>Metazoa</taxon>
        <taxon>Ecdysozoa</taxon>
        <taxon>Arthropoda</taxon>
        <taxon>Hexapoda</taxon>
        <taxon>Insecta</taxon>
        <taxon>Pterygota</taxon>
        <taxon>Neoptera</taxon>
        <taxon>Endopterygota</taxon>
        <taxon>Diptera</taxon>
        <taxon>Nematocera</taxon>
        <taxon>Chironomoidea</taxon>
        <taxon>Ceratopogonidae</taxon>
        <taxon>Ceratopogoninae</taxon>
        <taxon>Culicoides</taxon>
        <taxon>Monoculicoides</taxon>
    </lineage>
</organism>
<reference evidence="1" key="1">
    <citation type="submission" date="2018-07" db="EMBL/GenBank/DDBJ databases">
        <authorList>
            <person name="Quirk P.G."/>
            <person name="Krulwich T.A."/>
        </authorList>
    </citation>
    <scope>NUCLEOTIDE SEQUENCE</scope>
</reference>
<sequence>MQVMVLWNKHLQKKAYWWFFAINSMIKYEARKCLNIIFSYFLCALSLKFSIKVRAKILDDAET</sequence>
<dbReference type="AlphaFoldDB" id="A0A336MNC0"/>
<dbReference type="VEuPathDB" id="VectorBase:CSON002718"/>
<dbReference type="EMBL" id="UFQT01001457">
    <property type="protein sequence ID" value="SSX30639.1"/>
    <property type="molecule type" value="Genomic_DNA"/>
</dbReference>
<accession>A0A336MNC0</accession>
<gene>
    <name evidence="1" type="primary">CSON002718</name>
</gene>
<protein>
    <submittedName>
        <fullName evidence="1">CSON002718 protein</fullName>
    </submittedName>
</protein>
<name>A0A336MNC0_CULSO</name>
<proteinExistence type="predicted"/>